<dbReference type="RefSeq" id="WP_145753039.1">
    <property type="nucleotide sequence ID" value="NZ_VITN01000021.1"/>
</dbReference>
<evidence type="ECO:0000256" key="1">
    <source>
        <dbReference type="SAM" id="Phobius"/>
    </source>
</evidence>
<evidence type="ECO:0000313" key="3">
    <source>
        <dbReference type="Proteomes" id="UP000319859"/>
    </source>
</evidence>
<feature type="transmembrane region" description="Helical" evidence="1">
    <location>
        <begin position="92"/>
        <end position="112"/>
    </location>
</feature>
<dbReference type="OrthoDB" id="9923803at2"/>
<keyword evidence="1" id="KW-0472">Membrane</keyword>
<organism evidence="2 3">
    <name type="scientific">Nitrospirillum amazonense</name>
    <dbReference type="NCBI Taxonomy" id="28077"/>
    <lineage>
        <taxon>Bacteria</taxon>
        <taxon>Pseudomonadati</taxon>
        <taxon>Pseudomonadota</taxon>
        <taxon>Alphaproteobacteria</taxon>
        <taxon>Rhodospirillales</taxon>
        <taxon>Azospirillaceae</taxon>
        <taxon>Nitrospirillum</taxon>
    </lineage>
</organism>
<reference evidence="2 3" key="1">
    <citation type="submission" date="2019-06" db="EMBL/GenBank/DDBJ databases">
        <title>Genomic Encyclopedia of Type Strains, Phase IV (KMG-V): Genome sequencing to study the core and pangenomes of soil and plant-associated prokaryotes.</title>
        <authorList>
            <person name="Whitman W."/>
        </authorList>
    </citation>
    <scope>NUCLEOTIDE SEQUENCE [LARGE SCALE GENOMIC DNA]</scope>
    <source>
        <strain evidence="2 3">BR 11880</strain>
    </source>
</reference>
<gene>
    <name evidence="2" type="ORF">FBZ89_12177</name>
</gene>
<comment type="caution">
    <text evidence="2">The sequence shown here is derived from an EMBL/GenBank/DDBJ whole genome shotgun (WGS) entry which is preliminary data.</text>
</comment>
<keyword evidence="1" id="KW-0812">Transmembrane</keyword>
<feature type="transmembrane region" description="Helical" evidence="1">
    <location>
        <begin position="58"/>
        <end position="80"/>
    </location>
</feature>
<sequence length="162" mass="19014">MTAANVHLCEKGQGRPSLRTRYFYFFDLLLIFCIWLIWASYPDLLVFDTHPDHVLFDRYVFCFFAGPFLYGLRIAMYVAMARKYRKPMTLEIRIIQISAIAFVATLLIGIFAGDFWASAHGYKRCFKPADRSNDYLYVRKDIDCPARPTLEEYLHPPPRQPQ</sequence>
<name>A0A560EUQ3_9PROT</name>
<dbReference type="Proteomes" id="UP000319859">
    <property type="component" value="Unassembled WGS sequence"/>
</dbReference>
<evidence type="ECO:0008006" key="4">
    <source>
        <dbReference type="Google" id="ProtNLM"/>
    </source>
</evidence>
<dbReference type="EMBL" id="VITN01000021">
    <property type="protein sequence ID" value="TWB13110.1"/>
    <property type="molecule type" value="Genomic_DNA"/>
</dbReference>
<evidence type="ECO:0000313" key="2">
    <source>
        <dbReference type="EMBL" id="TWB13110.1"/>
    </source>
</evidence>
<feature type="transmembrane region" description="Helical" evidence="1">
    <location>
        <begin position="21"/>
        <end position="38"/>
    </location>
</feature>
<proteinExistence type="predicted"/>
<dbReference type="AlphaFoldDB" id="A0A560EUQ3"/>
<protein>
    <recommendedName>
        <fullName evidence="4">DUF1240 domain-containing protein</fullName>
    </recommendedName>
</protein>
<keyword evidence="1" id="KW-1133">Transmembrane helix</keyword>
<accession>A0A560EUQ3</accession>